<name>A0ABW5XFP3_9MICO</name>
<dbReference type="RefSeq" id="WP_377466430.1">
    <property type="nucleotide sequence ID" value="NZ_JBHUOP010000003.1"/>
</dbReference>
<gene>
    <name evidence="1" type="ORF">ACFSYH_08265</name>
</gene>
<keyword evidence="2" id="KW-1185">Reference proteome</keyword>
<proteinExistence type="predicted"/>
<evidence type="ECO:0000313" key="2">
    <source>
        <dbReference type="Proteomes" id="UP001597391"/>
    </source>
</evidence>
<sequence>MNQTSPPSKEHLLKLLVHYLMGAGSGLPQFRTQTHLGIFNPRLNTAYRVAIDDVPKDVIETVRCDIIGSGKI</sequence>
<dbReference type="EMBL" id="JBHUOP010000003">
    <property type="protein sequence ID" value="MFD2840563.1"/>
    <property type="molecule type" value="Genomic_DNA"/>
</dbReference>
<reference evidence="2" key="1">
    <citation type="journal article" date="2019" name="Int. J. Syst. Evol. Microbiol.">
        <title>The Global Catalogue of Microorganisms (GCM) 10K type strain sequencing project: providing services to taxonomists for standard genome sequencing and annotation.</title>
        <authorList>
            <consortium name="The Broad Institute Genomics Platform"/>
            <consortium name="The Broad Institute Genome Sequencing Center for Infectious Disease"/>
            <person name="Wu L."/>
            <person name="Ma J."/>
        </authorList>
    </citation>
    <scope>NUCLEOTIDE SEQUENCE [LARGE SCALE GENOMIC DNA]</scope>
    <source>
        <strain evidence="2">KCTC 33576</strain>
    </source>
</reference>
<evidence type="ECO:0000313" key="1">
    <source>
        <dbReference type="EMBL" id="MFD2840563.1"/>
    </source>
</evidence>
<dbReference type="Proteomes" id="UP001597391">
    <property type="component" value="Unassembled WGS sequence"/>
</dbReference>
<comment type="caution">
    <text evidence="1">The sequence shown here is derived from an EMBL/GenBank/DDBJ whole genome shotgun (WGS) entry which is preliminary data.</text>
</comment>
<protein>
    <submittedName>
        <fullName evidence="1">Uncharacterized protein</fullName>
    </submittedName>
</protein>
<accession>A0ABW5XFP3</accession>
<organism evidence="1 2">
    <name type="scientific">Populibacterium corticicola</name>
    <dbReference type="NCBI Taxonomy" id="1812826"/>
    <lineage>
        <taxon>Bacteria</taxon>
        <taxon>Bacillati</taxon>
        <taxon>Actinomycetota</taxon>
        <taxon>Actinomycetes</taxon>
        <taxon>Micrococcales</taxon>
        <taxon>Jonesiaceae</taxon>
        <taxon>Populibacterium</taxon>
    </lineage>
</organism>